<dbReference type="InterPro" id="IPR026591">
    <property type="entry name" value="Sirtuin_cat_small_dom_sf"/>
</dbReference>
<evidence type="ECO:0000256" key="4">
    <source>
        <dbReference type="PROSITE-ProRule" id="PRU00236"/>
    </source>
</evidence>
<evidence type="ECO:0000256" key="2">
    <source>
        <dbReference type="ARBA" id="ARBA00022679"/>
    </source>
</evidence>
<keyword evidence="6" id="KW-0012">Acyltransferase</keyword>
<keyword evidence="7" id="KW-1185">Reference proteome</keyword>
<feature type="binding site" evidence="4">
    <location>
        <position position="139"/>
    </location>
    <ligand>
        <name>Zn(2+)</name>
        <dbReference type="ChEBI" id="CHEBI:29105"/>
    </ligand>
</feature>
<evidence type="ECO:0000259" key="5">
    <source>
        <dbReference type="PROSITE" id="PS50305"/>
    </source>
</evidence>
<dbReference type="PROSITE" id="PS50305">
    <property type="entry name" value="SIRTUIN"/>
    <property type="match status" value="1"/>
</dbReference>
<dbReference type="Gene3D" id="3.40.50.1220">
    <property type="entry name" value="TPP-binding domain"/>
    <property type="match status" value="1"/>
</dbReference>
<evidence type="ECO:0000256" key="1">
    <source>
        <dbReference type="ARBA" id="ARBA00012928"/>
    </source>
</evidence>
<reference evidence="6 7" key="1">
    <citation type="submission" date="2023-12" db="EMBL/GenBank/DDBJ databases">
        <title>the genome sequence of Hyalangium sp. s54d21.</title>
        <authorList>
            <person name="Zhang X."/>
        </authorList>
    </citation>
    <scope>NUCLEOTIDE SEQUENCE [LARGE SCALE GENOMIC DNA]</scope>
    <source>
        <strain evidence="7">s54d21</strain>
    </source>
</reference>
<feature type="active site" description="Proton acceptor" evidence="4">
    <location>
        <position position="126"/>
    </location>
</feature>
<proteinExistence type="predicted"/>
<feature type="binding site" evidence="4">
    <location>
        <position position="134"/>
    </location>
    <ligand>
        <name>Zn(2+)</name>
        <dbReference type="ChEBI" id="CHEBI:29105"/>
    </ligand>
</feature>
<dbReference type="InterPro" id="IPR026590">
    <property type="entry name" value="Ssirtuin_cat_dom"/>
</dbReference>
<organism evidence="6 7">
    <name type="scientific">Hyalangium rubrum</name>
    <dbReference type="NCBI Taxonomy" id="3103134"/>
    <lineage>
        <taxon>Bacteria</taxon>
        <taxon>Pseudomonadati</taxon>
        <taxon>Myxococcota</taxon>
        <taxon>Myxococcia</taxon>
        <taxon>Myxococcales</taxon>
        <taxon>Cystobacterineae</taxon>
        <taxon>Archangiaceae</taxon>
        <taxon>Hyalangium</taxon>
    </lineage>
</organism>
<dbReference type="GO" id="GO:0034979">
    <property type="term" value="F:NAD-dependent protein lysine deacetylase activity"/>
    <property type="evidence" value="ECO:0007669"/>
    <property type="project" value="UniProtKB-EC"/>
</dbReference>
<comment type="caution">
    <text evidence="6">The sequence shown here is derived from an EMBL/GenBank/DDBJ whole genome shotgun (WGS) entry which is preliminary data.</text>
</comment>
<dbReference type="PANTHER" id="PTHR11085:SF10">
    <property type="entry name" value="NAD-DEPENDENT PROTEIN DEACYLASE SIRTUIN-5, MITOCHONDRIAL-RELATED"/>
    <property type="match status" value="1"/>
</dbReference>
<dbReference type="SUPFAM" id="SSF52467">
    <property type="entry name" value="DHS-like NAD/FAD-binding domain"/>
    <property type="match status" value="1"/>
</dbReference>
<feature type="binding site" evidence="4">
    <location>
        <position position="173"/>
    </location>
    <ligand>
        <name>Zn(2+)</name>
        <dbReference type="ChEBI" id="CHEBI:29105"/>
    </ligand>
</feature>
<accession>A0ABU5HJQ7</accession>
<feature type="binding site" evidence="4">
    <location>
        <position position="170"/>
    </location>
    <ligand>
        <name>Zn(2+)</name>
        <dbReference type="ChEBI" id="CHEBI:29105"/>
    </ligand>
</feature>
<dbReference type="Gene3D" id="3.30.1600.10">
    <property type="entry name" value="SIR2/SIRT2 'Small Domain"/>
    <property type="match status" value="1"/>
</dbReference>
<dbReference type="EMBL" id="JAXIVS010000027">
    <property type="protein sequence ID" value="MDY7233052.1"/>
    <property type="molecule type" value="Genomic_DNA"/>
</dbReference>
<dbReference type="Pfam" id="PF02146">
    <property type="entry name" value="SIR2"/>
    <property type="match status" value="1"/>
</dbReference>
<dbReference type="EC" id="2.3.1.286" evidence="1"/>
<evidence type="ECO:0000256" key="3">
    <source>
        <dbReference type="ARBA" id="ARBA00023027"/>
    </source>
</evidence>
<keyword evidence="2 6" id="KW-0808">Transferase</keyword>
<evidence type="ECO:0000313" key="7">
    <source>
        <dbReference type="Proteomes" id="UP001291309"/>
    </source>
</evidence>
<keyword evidence="3" id="KW-0520">NAD</keyword>
<dbReference type="InterPro" id="IPR003000">
    <property type="entry name" value="Sirtuin"/>
</dbReference>
<dbReference type="InterPro" id="IPR029035">
    <property type="entry name" value="DHS-like_NAD/FAD-binding_dom"/>
</dbReference>
<dbReference type="RefSeq" id="WP_321551765.1">
    <property type="nucleotide sequence ID" value="NZ_JAXIVS010000027.1"/>
</dbReference>
<evidence type="ECO:0000313" key="6">
    <source>
        <dbReference type="EMBL" id="MDY7233052.1"/>
    </source>
</evidence>
<name>A0ABU5HJQ7_9BACT</name>
<keyword evidence="4" id="KW-0479">Metal-binding</keyword>
<protein>
    <recommendedName>
        <fullName evidence="1">protein acetyllysine N-acetyltransferase</fullName>
        <ecNumber evidence="1">2.3.1.286</ecNumber>
    </recommendedName>
</protein>
<gene>
    <name evidence="6" type="ORF">SYV04_42085</name>
</gene>
<sequence length="273" mass="29728">MQKALSTLIASVRATHPGQILIVTGAGVSHASGIPTFRGTDKDAIWKRDVTELGTYRFFSENPAGSWQWYLSRFDKLEGARPNPGHLAITALERFQLARGGDFLLVTQNIDTLHEQAGTQRMIKVHGSSDRYRCSEPDCALGAPEGSIAASEVDLTAFRKEPVEANVPRCPSCGGLLRMHVLWFDEYYAEHRSYGWQAVCRSAEEDAQLVIFAGTSFSVGVTDLVLRSARMRNVPIFNIDPAPRVSGDGVMSISAGAEVVLVEVCKALGLAMS</sequence>
<feature type="domain" description="Deacetylase sirtuin-type" evidence="5">
    <location>
        <begin position="1"/>
        <end position="273"/>
    </location>
</feature>
<keyword evidence="4" id="KW-0862">Zinc</keyword>
<dbReference type="InterPro" id="IPR050134">
    <property type="entry name" value="NAD-dep_sirtuin_deacylases"/>
</dbReference>
<dbReference type="PANTHER" id="PTHR11085">
    <property type="entry name" value="NAD-DEPENDENT PROTEIN DEACYLASE SIRTUIN-5, MITOCHONDRIAL-RELATED"/>
    <property type="match status" value="1"/>
</dbReference>
<dbReference type="Proteomes" id="UP001291309">
    <property type="component" value="Unassembled WGS sequence"/>
</dbReference>